<dbReference type="Proteomes" id="UP000638313">
    <property type="component" value="Unassembled WGS sequence"/>
</dbReference>
<reference evidence="1" key="1">
    <citation type="journal article" date="2014" name="Int. J. Syst. Evol. Microbiol.">
        <title>Complete genome sequence of Corynebacterium casei LMG S-19264T (=DSM 44701T), isolated from a smear-ripened cheese.</title>
        <authorList>
            <consortium name="US DOE Joint Genome Institute (JGI-PGF)"/>
            <person name="Walter F."/>
            <person name="Albersmeier A."/>
            <person name="Kalinowski J."/>
            <person name="Ruckert C."/>
        </authorList>
    </citation>
    <scope>NUCLEOTIDE SEQUENCE</scope>
    <source>
        <strain evidence="1">JCM 4059</strain>
    </source>
</reference>
<evidence type="ECO:0000313" key="2">
    <source>
        <dbReference type="Proteomes" id="UP000638313"/>
    </source>
</evidence>
<organism evidence="1 2">
    <name type="scientific">Streptomyces mashuensis</name>
    <dbReference type="NCBI Taxonomy" id="33904"/>
    <lineage>
        <taxon>Bacteria</taxon>
        <taxon>Bacillati</taxon>
        <taxon>Actinomycetota</taxon>
        <taxon>Actinomycetes</taxon>
        <taxon>Kitasatosporales</taxon>
        <taxon>Streptomycetaceae</taxon>
        <taxon>Streptomyces</taxon>
    </lineage>
</organism>
<proteinExistence type="predicted"/>
<keyword evidence="2" id="KW-1185">Reference proteome</keyword>
<comment type="caution">
    <text evidence="1">The sequence shown here is derived from an EMBL/GenBank/DDBJ whole genome shotgun (WGS) entry which is preliminary data.</text>
</comment>
<dbReference type="RefSeq" id="WP_190129565.1">
    <property type="nucleotide sequence ID" value="NZ_BNBD01000004.1"/>
</dbReference>
<protein>
    <submittedName>
        <fullName evidence="1">Uncharacterized protein</fullName>
    </submittedName>
</protein>
<dbReference type="AlphaFoldDB" id="A0A919B1M1"/>
<reference evidence="1" key="2">
    <citation type="submission" date="2020-09" db="EMBL/GenBank/DDBJ databases">
        <authorList>
            <person name="Sun Q."/>
            <person name="Ohkuma M."/>
        </authorList>
    </citation>
    <scope>NUCLEOTIDE SEQUENCE</scope>
    <source>
        <strain evidence="1">JCM 4059</strain>
    </source>
</reference>
<accession>A0A919B1M1</accession>
<name>A0A919B1M1_9ACTN</name>
<dbReference type="EMBL" id="BNBD01000004">
    <property type="protein sequence ID" value="GHF42489.1"/>
    <property type="molecule type" value="Genomic_DNA"/>
</dbReference>
<gene>
    <name evidence="1" type="ORF">GCM10010218_24550</name>
</gene>
<evidence type="ECO:0000313" key="1">
    <source>
        <dbReference type="EMBL" id="GHF42489.1"/>
    </source>
</evidence>
<sequence>MTEPLPSTVTIVDPVIRTRRYLAVGVFIPGWITPRWHVWHADGSYAGYATDPALIDLVASLHEREHGR</sequence>